<evidence type="ECO:0000259" key="2">
    <source>
        <dbReference type="Pfam" id="PF10400"/>
    </source>
</evidence>
<dbReference type="InterPro" id="IPR036390">
    <property type="entry name" value="WH_DNA-bd_sf"/>
</dbReference>
<dbReference type="AlphaFoldDB" id="A0A2Y8ZPG2"/>
<evidence type="ECO:0000259" key="1">
    <source>
        <dbReference type="Pfam" id="PF03551"/>
    </source>
</evidence>
<dbReference type="Pfam" id="PF10400">
    <property type="entry name" value="Vir_act_alpha_C"/>
    <property type="match status" value="1"/>
</dbReference>
<dbReference type="Proteomes" id="UP000250028">
    <property type="component" value="Unassembled WGS sequence"/>
</dbReference>
<dbReference type="PANTHER" id="PTHR43252:SF4">
    <property type="entry name" value="TRANSCRIPTIONAL REGULATORY PROTEIN"/>
    <property type="match status" value="1"/>
</dbReference>
<organism evidence="3 4">
    <name type="scientific">Branchiibius hedensis</name>
    <dbReference type="NCBI Taxonomy" id="672460"/>
    <lineage>
        <taxon>Bacteria</taxon>
        <taxon>Bacillati</taxon>
        <taxon>Actinomycetota</taxon>
        <taxon>Actinomycetes</taxon>
        <taxon>Micrococcales</taxon>
        <taxon>Dermacoccaceae</taxon>
        <taxon>Branchiibius</taxon>
    </lineage>
</organism>
<feature type="domain" description="Transcription regulator PadR C-terminal" evidence="2">
    <location>
        <begin position="92"/>
        <end position="177"/>
    </location>
</feature>
<dbReference type="PANTHER" id="PTHR43252">
    <property type="entry name" value="TRANSCRIPTIONAL REGULATOR YQJI"/>
    <property type="match status" value="1"/>
</dbReference>
<dbReference type="EMBL" id="UESZ01000001">
    <property type="protein sequence ID" value="SSA34220.1"/>
    <property type="molecule type" value="Genomic_DNA"/>
</dbReference>
<dbReference type="InterPro" id="IPR018309">
    <property type="entry name" value="Tscrpt_reg_PadR_C"/>
</dbReference>
<name>A0A2Y8ZPG2_9MICO</name>
<accession>A0A2Y8ZPG2</accession>
<dbReference type="InterPro" id="IPR005149">
    <property type="entry name" value="Tscrpt_reg_PadR_N"/>
</dbReference>
<protein>
    <submittedName>
        <fullName evidence="3">DNA-binding transcriptional regulator, PadR family</fullName>
    </submittedName>
</protein>
<gene>
    <name evidence="3" type="ORF">SAMN04489750_1527</name>
</gene>
<reference evidence="4" key="1">
    <citation type="submission" date="2016-10" db="EMBL/GenBank/DDBJ databases">
        <authorList>
            <person name="Varghese N."/>
            <person name="Submissions S."/>
        </authorList>
    </citation>
    <scope>NUCLEOTIDE SEQUENCE [LARGE SCALE GENOMIC DNA]</scope>
    <source>
        <strain evidence="4">DSM 22951</strain>
    </source>
</reference>
<dbReference type="GO" id="GO:0003677">
    <property type="term" value="F:DNA binding"/>
    <property type="evidence" value="ECO:0007669"/>
    <property type="project" value="UniProtKB-KW"/>
</dbReference>
<dbReference type="Gene3D" id="6.10.140.190">
    <property type="match status" value="1"/>
</dbReference>
<dbReference type="Gene3D" id="1.10.10.10">
    <property type="entry name" value="Winged helix-like DNA-binding domain superfamily/Winged helix DNA-binding domain"/>
    <property type="match status" value="1"/>
</dbReference>
<feature type="domain" description="Transcription regulator PadR N-terminal" evidence="1">
    <location>
        <begin position="6"/>
        <end position="79"/>
    </location>
</feature>
<evidence type="ECO:0000313" key="3">
    <source>
        <dbReference type="EMBL" id="SSA34220.1"/>
    </source>
</evidence>
<dbReference type="Pfam" id="PF03551">
    <property type="entry name" value="PadR"/>
    <property type="match status" value="1"/>
</dbReference>
<dbReference type="InterPro" id="IPR036388">
    <property type="entry name" value="WH-like_DNA-bd_sf"/>
</dbReference>
<sequence length="185" mass="20444">MLGHALLGMLARAPGTGYDLSQRMQRTISFYWTWQHSQIYGALRQLDEHGLIRHRVIAGAGPRDTKRYSLTAAGRRALTTWVGTTPEAHDDRDPLLLRVHSLWTVDRAAATALLQQARADSVERLAYYTAIAQEIAVDGHSADPAHPDFASYATVQAGIIFRRGRIEWCDGLLAALDGATLPAVW</sequence>
<keyword evidence="3" id="KW-0238">DNA-binding</keyword>
<proteinExistence type="predicted"/>
<evidence type="ECO:0000313" key="4">
    <source>
        <dbReference type="Proteomes" id="UP000250028"/>
    </source>
</evidence>
<keyword evidence="4" id="KW-1185">Reference proteome</keyword>
<dbReference type="SUPFAM" id="SSF46785">
    <property type="entry name" value="Winged helix' DNA-binding domain"/>
    <property type="match status" value="1"/>
</dbReference>